<dbReference type="AlphaFoldDB" id="A0A2N2E1I1"/>
<dbReference type="EMBL" id="PHAH01000014">
    <property type="protein sequence ID" value="PKM88605.1"/>
    <property type="molecule type" value="Genomic_DNA"/>
</dbReference>
<organism evidence="1 2">
    <name type="scientific">Candidatus Falkowbacteria bacterium HGW-Falkowbacteria-2</name>
    <dbReference type="NCBI Taxonomy" id="2013769"/>
    <lineage>
        <taxon>Bacteria</taxon>
        <taxon>Candidatus Falkowiibacteriota</taxon>
    </lineage>
</organism>
<evidence type="ECO:0000313" key="1">
    <source>
        <dbReference type="EMBL" id="PKM88605.1"/>
    </source>
</evidence>
<dbReference type="Proteomes" id="UP000233325">
    <property type="component" value="Unassembled WGS sequence"/>
</dbReference>
<evidence type="ECO:0000313" key="2">
    <source>
        <dbReference type="Proteomes" id="UP000233325"/>
    </source>
</evidence>
<sequence>MRSIDGFLKSIGLDKVKVDENELQYRLFEPREDFVVVGRLTKKERRLYAAQTWCYDNAQVMAETSGNIVFCEKEIQETVLKSCQKKYDNRAKLANLEVICAMFLTLVVHERLNISAEVNFYICRDYLVCVIDNEEDVDNEQMKSIIWVPTILNN</sequence>
<comment type="caution">
    <text evidence="1">The sequence shown here is derived from an EMBL/GenBank/DDBJ whole genome shotgun (WGS) entry which is preliminary data.</text>
</comment>
<accession>A0A2N2E1I1</accession>
<protein>
    <submittedName>
        <fullName evidence="1">Uncharacterized protein</fullName>
    </submittedName>
</protein>
<name>A0A2N2E1I1_9BACT</name>
<reference evidence="1 2" key="1">
    <citation type="journal article" date="2017" name="ISME J.">
        <title>Potential for microbial H2 and metal transformations associated with novel bacteria and archaea in deep terrestrial subsurface sediments.</title>
        <authorList>
            <person name="Hernsdorf A.W."/>
            <person name="Amano Y."/>
            <person name="Miyakawa K."/>
            <person name="Ise K."/>
            <person name="Suzuki Y."/>
            <person name="Anantharaman K."/>
            <person name="Probst A."/>
            <person name="Burstein D."/>
            <person name="Thomas B.C."/>
            <person name="Banfield J.F."/>
        </authorList>
    </citation>
    <scope>NUCLEOTIDE SEQUENCE [LARGE SCALE GENOMIC DNA]</scope>
    <source>
        <strain evidence="1">HGW-Falkowbacteria-2</strain>
    </source>
</reference>
<gene>
    <name evidence="1" type="ORF">CVU83_01415</name>
</gene>
<proteinExistence type="predicted"/>